<keyword evidence="1" id="KW-0547">Nucleotide-binding</keyword>
<feature type="short sequence motif" description="Q motif" evidence="5">
    <location>
        <begin position="146"/>
        <end position="174"/>
    </location>
</feature>
<evidence type="ECO:0000256" key="5">
    <source>
        <dbReference type="PROSITE-ProRule" id="PRU00552"/>
    </source>
</evidence>
<dbReference type="AlphaFoldDB" id="A0A843WHQ8"/>
<evidence type="ECO:0000256" key="3">
    <source>
        <dbReference type="ARBA" id="ARBA00022806"/>
    </source>
</evidence>
<dbReference type="InterPro" id="IPR011545">
    <property type="entry name" value="DEAD/DEAH_box_helicase_dom"/>
</dbReference>
<evidence type="ECO:0000259" key="7">
    <source>
        <dbReference type="PROSITE" id="PS51195"/>
    </source>
</evidence>
<feature type="region of interest" description="Disordered" evidence="6">
    <location>
        <begin position="58"/>
        <end position="89"/>
    </location>
</feature>
<keyword evidence="2" id="KW-0378">Hydrolase</keyword>
<feature type="domain" description="DEAD-box RNA helicase Q" evidence="7">
    <location>
        <begin position="146"/>
        <end position="174"/>
    </location>
</feature>
<dbReference type="GO" id="GO:0016787">
    <property type="term" value="F:hydrolase activity"/>
    <property type="evidence" value="ECO:0007669"/>
    <property type="project" value="UniProtKB-KW"/>
</dbReference>
<dbReference type="Gene3D" id="3.40.50.300">
    <property type="entry name" value="P-loop containing nucleotide triphosphate hydrolases"/>
    <property type="match status" value="1"/>
</dbReference>
<sequence>MAPFWFDVSSDEEVDGKGIDGSRRQPQSPWEFTAFIESAAEEHARRKTTSIDAKISRALLERPVSLPSPDDDNEDDEEEEGGQRGAGDDLATAFKTRKQGAAIFGSAASGGGIEGKDRNENVPSGDAHGAVSGFFALSEGTSFHANSFLELNLSRPLLRACEALGYVKPTPIQAACIPLALTGRDICGSAMTGSGKTAAFSLPVLERLLFRPKRVLAIRNSTGRWKKSLVFERHGCHLREWRGR</sequence>
<dbReference type="EMBL" id="NMUH01002846">
    <property type="protein sequence ID" value="MQM02380.1"/>
    <property type="molecule type" value="Genomic_DNA"/>
</dbReference>
<feature type="region of interest" description="Disordered" evidence="6">
    <location>
        <begin position="1"/>
        <end position="29"/>
    </location>
</feature>
<evidence type="ECO:0000256" key="4">
    <source>
        <dbReference type="ARBA" id="ARBA00022840"/>
    </source>
</evidence>
<dbReference type="GO" id="GO:0003724">
    <property type="term" value="F:RNA helicase activity"/>
    <property type="evidence" value="ECO:0007669"/>
    <property type="project" value="InterPro"/>
</dbReference>
<evidence type="ECO:0000313" key="9">
    <source>
        <dbReference type="Proteomes" id="UP000652761"/>
    </source>
</evidence>
<dbReference type="PANTHER" id="PTHR47959:SF14">
    <property type="entry name" value="DEAD-BOX ATP-DEPENDENT RNA HELICASE 28"/>
    <property type="match status" value="1"/>
</dbReference>
<proteinExistence type="predicted"/>
<dbReference type="PROSITE" id="PS51195">
    <property type="entry name" value="Q_MOTIF"/>
    <property type="match status" value="1"/>
</dbReference>
<evidence type="ECO:0000256" key="1">
    <source>
        <dbReference type="ARBA" id="ARBA00022741"/>
    </source>
</evidence>
<dbReference type="InterPro" id="IPR027417">
    <property type="entry name" value="P-loop_NTPase"/>
</dbReference>
<dbReference type="OrthoDB" id="10259843at2759"/>
<keyword evidence="9" id="KW-1185">Reference proteome</keyword>
<dbReference type="Pfam" id="PF00270">
    <property type="entry name" value="DEAD"/>
    <property type="match status" value="1"/>
</dbReference>
<dbReference type="GO" id="GO:0003676">
    <property type="term" value="F:nucleic acid binding"/>
    <property type="evidence" value="ECO:0007669"/>
    <property type="project" value="InterPro"/>
</dbReference>
<dbReference type="SUPFAM" id="SSF52540">
    <property type="entry name" value="P-loop containing nucleoside triphosphate hydrolases"/>
    <property type="match status" value="1"/>
</dbReference>
<accession>A0A843WHQ8</accession>
<reference evidence="8" key="1">
    <citation type="submission" date="2017-07" db="EMBL/GenBank/DDBJ databases">
        <title>Taro Niue Genome Assembly and Annotation.</title>
        <authorList>
            <person name="Atibalentja N."/>
            <person name="Keating K."/>
            <person name="Fields C.J."/>
        </authorList>
    </citation>
    <scope>NUCLEOTIDE SEQUENCE</scope>
    <source>
        <strain evidence="8">Niue_2</strain>
        <tissue evidence="8">Leaf</tissue>
    </source>
</reference>
<evidence type="ECO:0000256" key="2">
    <source>
        <dbReference type="ARBA" id="ARBA00022801"/>
    </source>
</evidence>
<name>A0A843WHQ8_COLES</name>
<gene>
    <name evidence="8" type="ORF">Taro_035146</name>
</gene>
<dbReference type="InterPro" id="IPR014014">
    <property type="entry name" value="RNA_helicase_DEAD_Q_motif"/>
</dbReference>
<feature type="region of interest" description="Disordered" evidence="6">
    <location>
        <begin position="106"/>
        <end position="125"/>
    </location>
</feature>
<dbReference type="Proteomes" id="UP000652761">
    <property type="component" value="Unassembled WGS sequence"/>
</dbReference>
<evidence type="ECO:0000256" key="6">
    <source>
        <dbReference type="SAM" id="MobiDB-lite"/>
    </source>
</evidence>
<keyword evidence="4" id="KW-0067">ATP-binding</keyword>
<organism evidence="8 9">
    <name type="scientific">Colocasia esculenta</name>
    <name type="common">Wild taro</name>
    <name type="synonym">Arum esculentum</name>
    <dbReference type="NCBI Taxonomy" id="4460"/>
    <lineage>
        <taxon>Eukaryota</taxon>
        <taxon>Viridiplantae</taxon>
        <taxon>Streptophyta</taxon>
        <taxon>Embryophyta</taxon>
        <taxon>Tracheophyta</taxon>
        <taxon>Spermatophyta</taxon>
        <taxon>Magnoliopsida</taxon>
        <taxon>Liliopsida</taxon>
        <taxon>Araceae</taxon>
        <taxon>Aroideae</taxon>
        <taxon>Colocasieae</taxon>
        <taxon>Colocasia</taxon>
    </lineage>
</organism>
<protein>
    <recommendedName>
        <fullName evidence="7">DEAD-box RNA helicase Q domain-containing protein</fullName>
    </recommendedName>
</protein>
<comment type="caution">
    <text evidence="8">The sequence shown here is derived from an EMBL/GenBank/DDBJ whole genome shotgun (WGS) entry which is preliminary data.</text>
</comment>
<evidence type="ECO:0000313" key="8">
    <source>
        <dbReference type="EMBL" id="MQM02380.1"/>
    </source>
</evidence>
<dbReference type="PANTHER" id="PTHR47959">
    <property type="entry name" value="ATP-DEPENDENT RNA HELICASE RHLE-RELATED"/>
    <property type="match status" value="1"/>
</dbReference>
<dbReference type="GO" id="GO:0005524">
    <property type="term" value="F:ATP binding"/>
    <property type="evidence" value="ECO:0007669"/>
    <property type="project" value="UniProtKB-KW"/>
</dbReference>
<keyword evidence="3" id="KW-0347">Helicase</keyword>
<dbReference type="InterPro" id="IPR050079">
    <property type="entry name" value="DEAD_box_RNA_helicase"/>
</dbReference>
<feature type="compositionally biased region" description="Acidic residues" evidence="6">
    <location>
        <begin position="69"/>
        <end position="80"/>
    </location>
</feature>
<dbReference type="GO" id="GO:0005829">
    <property type="term" value="C:cytosol"/>
    <property type="evidence" value="ECO:0007669"/>
    <property type="project" value="TreeGrafter"/>
</dbReference>